<evidence type="ECO:0000313" key="2">
    <source>
        <dbReference type="EMBL" id="MDR5895058.1"/>
    </source>
</evidence>
<feature type="domain" description="Carrier" evidence="1">
    <location>
        <begin position="1"/>
        <end position="74"/>
    </location>
</feature>
<dbReference type="EMBL" id="JARWAO010000001">
    <property type="protein sequence ID" value="MDR5895058.1"/>
    <property type="molecule type" value="Genomic_DNA"/>
</dbReference>
<sequence>MTDTLSMLKAELDPLIEHDVSTLAPSDNLLFMGLDSMRMMTLAERLSRHGYSVSFMDLAENPTLDDWVALLDNT</sequence>
<protein>
    <submittedName>
        <fullName evidence="2">Phosphopantetheine-binding protein</fullName>
    </submittedName>
</protein>
<name>A0ABU1GSP7_9GAMM</name>
<dbReference type="SUPFAM" id="SSF47336">
    <property type="entry name" value="ACP-like"/>
    <property type="match status" value="1"/>
</dbReference>
<comment type="caution">
    <text evidence="2">The sequence shown here is derived from an EMBL/GenBank/DDBJ whole genome shotgun (WGS) entry which is preliminary data.</text>
</comment>
<accession>A0ABU1GSP7</accession>
<dbReference type="PROSITE" id="PS50075">
    <property type="entry name" value="CARRIER"/>
    <property type="match status" value="1"/>
</dbReference>
<evidence type="ECO:0000259" key="1">
    <source>
        <dbReference type="PROSITE" id="PS50075"/>
    </source>
</evidence>
<gene>
    <name evidence="2" type="ORF">QC825_03070</name>
</gene>
<reference evidence="2 3" key="1">
    <citation type="submission" date="2023-04" db="EMBL/GenBank/DDBJ databases">
        <title>A long-awaited taxogenomic arrangement of the family Halomonadaceae.</title>
        <authorList>
            <person name="De La Haba R."/>
            <person name="Chuvochina M."/>
            <person name="Wittouck S."/>
            <person name="Arahal D.R."/>
            <person name="Sanchez-Porro C."/>
            <person name="Hugenholtz P."/>
            <person name="Ventosa A."/>
        </authorList>
    </citation>
    <scope>NUCLEOTIDE SEQUENCE [LARGE SCALE GENOMIC DNA]</scope>
    <source>
        <strain evidence="2 3">DSM 22428</strain>
    </source>
</reference>
<dbReference type="Gene3D" id="1.10.1200.10">
    <property type="entry name" value="ACP-like"/>
    <property type="match status" value="1"/>
</dbReference>
<dbReference type="RefSeq" id="WP_285836054.1">
    <property type="nucleotide sequence ID" value="NZ_JAMLJI010000002.1"/>
</dbReference>
<dbReference type="InterPro" id="IPR036736">
    <property type="entry name" value="ACP-like_sf"/>
</dbReference>
<keyword evidence="3" id="KW-1185">Reference proteome</keyword>
<dbReference type="InterPro" id="IPR009081">
    <property type="entry name" value="PP-bd_ACP"/>
</dbReference>
<proteinExistence type="predicted"/>
<organism evidence="2 3">
    <name type="scientific">Larsenimonas suaedae</name>
    <dbReference type="NCBI Taxonomy" id="1851019"/>
    <lineage>
        <taxon>Bacteria</taxon>
        <taxon>Pseudomonadati</taxon>
        <taxon>Pseudomonadota</taxon>
        <taxon>Gammaproteobacteria</taxon>
        <taxon>Oceanospirillales</taxon>
        <taxon>Halomonadaceae</taxon>
        <taxon>Larsenimonas</taxon>
    </lineage>
</organism>
<evidence type="ECO:0000313" key="3">
    <source>
        <dbReference type="Proteomes" id="UP001269375"/>
    </source>
</evidence>
<dbReference type="Proteomes" id="UP001269375">
    <property type="component" value="Unassembled WGS sequence"/>
</dbReference>
<dbReference type="Pfam" id="PF00550">
    <property type="entry name" value="PP-binding"/>
    <property type="match status" value="1"/>
</dbReference>